<evidence type="ECO:0008006" key="3">
    <source>
        <dbReference type="Google" id="ProtNLM"/>
    </source>
</evidence>
<organism evidence="1 2">
    <name type="scientific">Angustibacter aerolatus</name>
    <dbReference type="NCBI Taxonomy" id="1162965"/>
    <lineage>
        <taxon>Bacteria</taxon>
        <taxon>Bacillati</taxon>
        <taxon>Actinomycetota</taxon>
        <taxon>Actinomycetes</taxon>
        <taxon>Kineosporiales</taxon>
        <taxon>Kineosporiaceae</taxon>
    </lineage>
</organism>
<evidence type="ECO:0000313" key="1">
    <source>
        <dbReference type="EMBL" id="GMA89299.1"/>
    </source>
</evidence>
<comment type="caution">
    <text evidence="1">The sequence shown here is derived from an EMBL/GenBank/DDBJ whole genome shotgun (WGS) entry which is preliminary data.</text>
</comment>
<dbReference type="InterPro" id="IPR027417">
    <property type="entry name" value="P-loop_NTPase"/>
</dbReference>
<dbReference type="Proteomes" id="UP001157017">
    <property type="component" value="Unassembled WGS sequence"/>
</dbReference>
<dbReference type="SUPFAM" id="SSF52540">
    <property type="entry name" value="P-loop containing nucleoside triphosphate hydrolases"/>
    <property type="match status" value="1"/>
</dbReference>
<sequence>MWREDRVAALLDGAGAEPLLVSGAPSNLGVFLDRFQAVVLLSAPLDVLLARVTTRTTNDFGRSADDRSRIASDLVTVEPLLRRVATHELDTTRPLADVVDDLQSIVRALPA</sequence>
<accession>A0ABQ6JQ83</accession>
<evidence type="ECO:0000313" key="2">
    <source>
        <dbReference type="Proteomes" id="UP001157017"/>
    </source>
</evidence>
<dbReference type="Gene3D" id="3.40.50.300">
    <property type="entry name" value="P-loop containing nucleotide triphosphate hydrolases"/>
    <property type="match status" value="1"/>
</dbReference>
<dbReference type="EMBL" id="BSUZ01000001">
    <property type="protein sequence ID" value="GMA89299.1"/>
    <property type="molecule type" value="Genomic_DNA"/>
</dbReference>
<gene>
    <name evidence="1" type="ORF">GCM10025868_45490</name>
</gene>
<protein>
    <recommendedName>
        <fullName evidence="3">Shikimate kinase</fullName>
    </recommendedName>
</protein>
<name>A0ABQ6JQ83_9ACTN</name>
<keyword evidence="2" id="KW-1185">Reference proteome</keyword>
<proteinExistence type="predicted"/>
<reference evidence="2" key="1">
    <citation type="journal article" date="2019" name="Int. J. Syst. Evol. Microbiol.">
        <title>The Global Catalogue of Microorganisms (GCM) 10K type strain sequencing project: providing services to taxonomists for standard genome sequencing and annotation.</title>
        <authorList>
            <consortium name="The Broad Institute Genomics Platform"/>
            <consortium name="The Broad Institute Genome Sequencing Center for Infectious Disease"/>
            <person name="Wu L."/>
            <person name="Ma J."/>
        </authorList>
    </citation>
    <scope>NUCLEOTIDE SEQUENCE [LARGE SCALE GENOMIC DNA]</scope>
    <source>
        <strain evidence="2">NBRC 108730</strain>
    </source>
</reference>